<dbReference type="Proteomes" id="UP001056120">
    <property type="component" value="Linkage Group LG06"/>
</dbReference>
<reference evidence="2" key="1">
    <citation type="journal article" date="2022" name="Mol. Ecol. Resour.">
        <title>The genomes of chicory, endive, great burdock and yacon provide insights into Asteraceae palaeo-polyploidization history and plant inulin production.</title>
        <authorList>
            <person name="Fan W."/>
            <person name="Wang S."/>
            <person name="Wang H."/>
            <person name="Wang A."/>
            <person name="Jiang F."/>
            <person name="Liu H."/>
            <person name="Zhao H."/>
            <person name="Xu D."/>
            <person name="Zhang Y."/>
        </authorList>
    </citation>
    <scope>NUCLEOTIDE SEQUENCE [LARGE SCALE GENOMIC DNA]</scope>
    <source>
        <strain evidence="2">cv. Yunnan</strain>
    </source>
</reference>
<comment type="caution">
    <text evidence="1">The sequence shown here is derived from an EMBL/GenBank/DDBJ whole genome shotgun (WGS) entry which is preliminary data.</text>
</comment>
<keyword evidence="2" id="KW-1185">Reference proteome</keyword>
<evidence type="ECO:0000313" key="1">
    <source>
        <dbReference type="EMBL" id="KAI3812064.1"/>
    </source>
</evidence>
<reference evidence="1 2" key="2">
    <citation type="journal article" date="2022" name="Mol. Ecol. Resour.">
        <title>The genomes of chicory, endive, great burdock and yacon provide insights into Asteraceae paleo-polyploidization history and plant inulin production.</title>
        <authorList>
            <person name="Fan W."/>
            <person name="Wang S."/>
            <person name="Wang H."/>
            <person name="Wang A."/>
            <person name="Jiang F."/>
            <person name="Liu H."/>
            <person name="Zhao H."/>
            <person name="Xu D."/>
            <person name="Zhang Y."/>
        </authorList>
    </citation>
    <scope>NUCLEOTIDE SEQUENCE [LARGE SCALE GENOMIC DNA]</scope>
    <source>
        <strain evidence="2">cv. Yunnan</strain>
        <tissue evidence="1">Leaves</tissue>
    </source>
</reference>
<proteinExistence type="predicted"/>
<accession>A0ACB9IV06</accession>
<organism evidence="1 2">
    <name type="scientific">Smallanthus sonchifolius</name>
    <dbReference type="NCBI Taxonomy" id="185202"/>
    <lineage>
        <taxon>Eukaryota</taxon>
        <taxon>Viridiplantae</taxon>
        <taxon>Streptophyta</taxon>
        <taxon>Embryophyta</taxon>
        <taxon>Tracheophyta</taxon>
        <taxon>Spermatophyta</taxon>
        <taxon>Magnoliopsida</taxon>
        <taxon>eudicotyledons</taxon>
        <taxon>Gunneridae</taxon>
        <taxon>Pentapetalae</taxon>
        <taxon>asterids</taxon>
        <taxon>campanulids</taxon>
        <taxon>Asterales</taxon>
        <taxon>Asteraceae</taxon>
        <taxon>Asteroideae</taxon>
        <taxon>Heliantheae alliance</taxon>
        <taxon>Millerieae</taxon>
        <taxon>Smallanthus</taxon>
    </lineage>
</organism>
<gene>
    <name evidence="1" type="ORF">L1987_16768</name>
</gene>
<dbReference type="EMBL" id="CM042023">
    <property type="protein sequence ID" value="KAI3812064.1"/>
    <property type="molecule type" value="Genomic_DNA"/>
</dbReference>
<evidence type="ECO:0000313" key="2">
    <source>
        <dbReference type="Proteomes" id="UP001056120"/>
    </source>
</evidence>
<name>A0ACB9IV06_9ASTR</name>
<sequence length="224" mass="25768">MQNQVRRRLIVIGLEKLNKMLHLSLFLGNSPPRISQLALLGISPQTLAQMRSLVWLFSGVKSKNLRISIPDMKKDRGGTSLLSSDVHGVDSWFPSKLSSTLSAFSSTCVFPCYLTEEEERGLAFFPITHLFRHREQSLRSWHSMQPRGDTLSDTWISDRETVPKLRGYFLSSKHYKSRRLVSRNADFMLKYKLGSLPTDSKPDELAATHGIRIRRQMEQDYDIR</sequence>
<protein>
    <submittedName>
        <fullName evidence="1">Uncharacterized protein</fullName>
    </submittedName>
</protein>